<reference evidence="2" key="1">
    <citation type="submission" date="2018-05" db="EMBL/GenBank/DDBJ databases">
        <authorList>
            <person name="Lanie J.A."/>
            <person name="Ng W.-L."/>
            <person name="Kazmierczak K.M."/>
            <person name="Andrzejewski T.M."/>
            <person name="Davidsen T.M."/>
            <person name="Wayne K.J."/>
            <person name="Tettelin H."/>
            <person name="Glass J.I."/>
            <person name="Rusch D."/>
            <person name="Podicherti R."/>
            <person name="Tsui H.-C.T."/>
            <person name="Winkler M.E."/>
        </authorList>
    </citation>
    <scope>NUCLEOTIDE SEQUENCE</scope>
</reference>
<accession>A0A382QM30</accession>
<evidence type="ECO:0000256" key="1">
    <source>
        <dbReference type="SAM" id="MobiDB-lite"/>
    </source>
</evidence>
<evidence type="ECO:0000313" key="2">
    <source>
        <dbReference type="EMBL" id="SVC85792.1"/>
    </source>
</evidence>
<protein>
    <submittedName>
        <fullName evidence="2">Uncharacterized protein</fullName>
    </submittedName>
</protein>
<gene>
    <name evidence="2" type="ORF">METZ01_LOCUS338646</name>
</gene>
<feature type="compositionally biased region" description="Basic and acidic residues" evidence="1">
    <location>
        <begin position="1"/>
        <end position="20"/>
    </location>
</feature>
<sequence length="114" mass="12305">MADETAKDDPFGFDQAKDGNPDAFNLDEIERGTVSNFNAKSFFVADGSFRSLAKSIVAAPGMGKSVWISEMVPDAIKGEPAHRIVYISPKHETFSGKLSDAPIIYSPDDLIPAL</sequence>
<feature type="non-terminal residue" evidence="2">
    <location>
        <position position="1"/>
    </location>
</feature>
<name>A0A382QM30_9ZZZZ</name>
<feature type="non-terminal residue" evidence="2">
    <location>
        <position position="114"/>
    </location>
</feature>
<dbReference type="AlphaFoldDB" id="A0A382QM30"/>
<feature type="region of interest" description="Disordered" evidence="1">
    <location>
        <begin position="1"/>
        <end position="24"/>
    </location>
</feature>
<organism evidence="2">
    <name type="scientific">marine metagenome</name>
    <dbReference type="NCBI Taxonomy" id="408172"/>
    <lineage>
        <taxon>unclassified sequences</taxon>
        <taxon>metagenomes</taxon>
        <taxon>ecological metagenomes</taxon>
    </lineage>
</organism>
<dbReference type="EMBL" id="UINC01115049">
    <property type="protein sequence ID" value="SVC85792.1"/>
    <property type="molecule type" value="Genomic_DNA"/>
</dbReference>
<proteinExistence type="predicted"/>